<comment type="caution">
    <text evidence="1">The sequence shown here is derived from an EMBL/GenBank/DDBJ whole genome shotgun (WGS) entry which is preliminary data.</text>
</comment>
<dbReference type="Pfam" id="PF03928">
    <property type="entry name" value="HbpS-like"/>
    <property type="match status" value="1"/>
</dbReference>
<accession>A0A5A9W7D8</accession>
<dbReference type="PANTHER" id="PTHR34309:SF1">
    <property type="entry name" value="PROTEIN GLCG"/>
    <property type="match status" value="1"/>
</dbReference>
<proteinExistence type="predicted"/>
<dbReference type="Proteomes" id="UP000325302">
    <property type="component" value="Unassembled WGS sequence"/>
</dbReference>
<name>A0A5A9W7D8_9GAMM</name>
<evidence type="ECO:0000313" key="1">
    <source>
        <dbReference type="EMBL" id="KAA0876443.1"/>
    </source>
</evidence>
<keyword evidence="2" id="KW-1185">Reference proteome</keyword>
<dbReference type="SUPFAM" id="SSF143744">
    <property type="entry name" value="GlcG-like"/>
    <property type="match status" value="1"/>
</dbReference>
<dbReference type="OrthoDB" id="9800768at2"/>
<evidence type="ECO:0000313" key="2">
    <source>
        <dbReference type="Proteomes" id="UP000325302"/>
    </source>
</evidence>
<dbReference type="InterPro" id="IPR005624">
    <property type="entry name" value="PduO/GlcC-like"/>
</dbReference>
<dbReference type="RefSeq" id="WP_149389692.1">
    <property type="nucleotide sequence ID" value="NZ_SMRS01000001.1"/>
</dbReference>
<dbReference type="EMBL" id="SMRS01000001">
    <property type="protein sequence ID" value="KAA0876443.1"/>
    <property type="molecule type" value="Genomic_DNA"/>
</dbReference>
<gene>
    <name evidence="1" type="ORF">E1H14_01575</name>
</gene>
<reference evidence="1 2" key="1">
    <citation type="submission" date="2019-03" db="EMBL/GenBank/DDBJ databases">
        <title>Nitrincola sp. nov. isolated from an Indian soda lake.</title>
        <authorList>
            <person name="Joshi A."/>
            <person name="Thite S.V."/>
            <person name="Joseph N."/>
            <person name="Dhotre D."/>
            <person name="Moorthy M."/>
            <person name="Shouche Y.S."/>
        </authorList>
    </citation>
    <scope>NUCLEOTIDE SEQUENCE [LARGE SCALE GENOMIC DNA]</scope>
    <source>
        <strain evidence="1 2">MEB193</strain>
    </source>
</reference>
<dbReference type="AlphaFoldDB" id="A0A5A9W7D8"/>
<dbReference type="PANTHER" id="PTHR34309">
    <property type="entry name" value="SLR1406 PROTEIN"/>
    <property type="match status" value="1"/>
</dbReference>
<dbReference type="InterPro" id="IPR038084">
    <property type="entry name" value="PduO/GlcC-like_sf"/>
</dbReference>
<dbReference type="InterPro" id="IPR052517">
    <property type="entry name" value="GlcG_carb_metab_protein"/>
</dbReference>
<protein>
    <submittedName>
        <fullName evidence="1">Heme-binding protein</fullName>
    </submittedName>
</protein>
<sequence>MFNEKQLDRMLQQARAEAEQLGVAVNIAIVDAGAHLLAFYRMQGALLGSVDIAQRKAKTAVLFPLPTEALGELVRQEQLQSLELSNSGLILFAGGEPIRLQGQLMGGVGVSGASAEQDKQIARAAIAALSGQD</sequence>
<dbReference type="Gene3D" id="3.30.450.150">
    <property type="entry name" value="Haem-degrading domain"/>
    <property type="match status" value="1"/>
</dbReference>
<organism evidence="1 2">
    <name type="scientific">Nitrincola tapanii</name>
    <dbReference type="NCBI Taxonomy" id="1708751"/>
    <lineage>
        <taxon>Bacteria</taxon>
        <taxon>Pseudomonadati</taxon>
        <taxon>Pseudomonadota</taxon>
        <taxon>Gammaproteobacteria</taxon>
        <taxon>Oceanospirillales</taxon>
        <taxon>Oceanospirillaceae</taxon>
        <taxon>Nitrincola</taxon>
    </lineage>
</organism>